<evidence type="ECO:0000313" key="3">
    <source>
        <dbReference type="Proteomes" id="UP000700596"/>
    </source>
</evidence>
<feature type="compositionally biased region" description="Basic and acidic residues" evidence="1">
    <location>
        <begin position="14"/>
        <end position="23"/>
    </location>
</feature>
<dbReference type="AlphaFoldDB" id="A0A9P9DB02"/>
<protein>
    <submittedName>
        <fullName evidence="2">Uncharacterized protein</fullName>
    </submittedName>
</protein>
<evidence type="ECO:0000313" key="2">
    <source>
        <dbReference type="EMBL" id="KAH7115926.1"/>
    </source>
</evidence>
<name>A0A9P9DB02_9PLEO</name>
<comment type="caution">
    <text evidence="2">The sequence shown here is derived from an EMBL/GenBank/DDBJ whole genome shotgun (WGS) entry which is preliminary data.</text>
</comment>
<sequence>MTSEILHHQTHTHTYRDLRSEHRARNRNRKHLKKYGNFRSIFGPIIQPNDLPSSSSQQAHHVPVDNPNSFFPTFPADLSTAPVAKFTKREAYDEAQWLKAPTYKRSSPQQKKFLNWQSRTANKKATKQQILSREWYDDIWGWMGLEYLDEHWEEVDPPCPCDGWDIFDFDRLVGSNSDDYRSSDNLTMRSKDGLEWIGEAMWHRHPVHGWFRLAGDCEEGTCACVAEWDEPICWRELDKVSFYAFADRQDGGDADEGYVTEGVSEDEYQDIVDEEWDMLSNAPSTVWSEIDYP</sequence>
<reference evidence="2" key="1">
    <citation type="journal article" date="2021" name="Nat. Commun.">
        <title>Genetic determinants of endophytism in the Arabidopsis root mycobiome.</title>
        <authorList>
            <person name="Mesny F."/>
            <person name="Miyauchi S."/>
            <person name="Thiergart T."/>
            <person name="Pickel B."/>
            <person name="Atanasova L."/>
            <person name="Karlsson M."/>
            <person name="Huettel B."/>
            <person name="Barry K.W."/>
            <person name="Haridas S."/>
            <person name="Chen C."/>
            <person name="Bauer D."/>
            <person name="Andreopoulos W."/>
            <person name="Pangilinan J."/>
            <person name="LaButti K."/>
            <person name="Riley R."/>
            <person name="Lipzen A."/>
            <person name="Clum A."/>
            <person name="Drula E."/>
            <person name="Henrissat B."/>
            <person name="Kohler A."/>
            <person name="Grigoriev I.V."/>
            <person name="Martin F.M."/>
            <person name="Hacquard S."/>
        </authorList>
    </citation>
    <scope>NUCLEOTIDE SEQUENCE</scope>
    <source>
        <strain evidence="2">MPI-CAGE-CH-0243</strain>
    </source>
</reference>
<accession>A0A9P9DB02</accession>
<organism evidence="2 3">
    <name type="scientific">Dendryphion nanum</name>
    <dbReference type="NCBI Taxonomy" id="256645"/>
    <lineage>
        <taxon>Eukaryota</taxon>
        <taxon>Fungi</taxon>
        <taxon>Dikarya</taxon>
        <taxon>Ascomycota</taxon>
        <taxon>Pezizomycotina</taxon>
        <taxon>Dothideomycetes</taxon>
        <taxon>Pleosporomycetidae</taxon>
        <taxon>Pleosporales</taxon>
        <taxon>Torulaceae</taxon>
        <taxon>Dendryphion</taxon>
    </lineage>
</organism>
<dbReference type="EMBL" id="JAGMWT010000015">
    <property type="protein sequence ID" value="KAH7115926.1"/>
    <property type="molecule type" value="Genomic_DNA"/>
</dbReference>
<proteinExistence type="predicted"/>
<evidence type="ECO:0000256" key="1">
    <source>
        <dbReference type="SAM" id="MobiDB-lite"/>
    </source>
</evidence>
<keyword evidence="3" id="KW-1185">Reference proteome</keyword>
<feature type="region of interest" description="Disordered" evidence="1">
    <location>
        <begin position="1"/>
        <end position="31"/>
    </location>
</feature>
<dbReference type="Proteomes" id="UP000700596">
    <property type="component" value="Unassembled WGS sequence"/>
</dbReference>
<dbReference type="OrthoDB" id="5423564at2759"/>
<gene>
    <name evidence="2" type="ORF">B0J11DRAFT_538756</name>
</gene>